<proteinExistence type="predicted"/>
<keyword evidence="2" id="KW-1185">Reference proteome</keyword>
<dbReference type="RefSeq" id="WP_146654650.1">
    <property type="nucleotide sequence ID" value="NZ_CP012333.1"/>
</dbReference>
<organism evidence="1 2">
    <name type="scientific">Labilithrix luteola</name>
    <dbReference type="NCBI Taxonomy" id="1391654"/>
    <lineage>
        <taxon>Bacteria</taxon>
        <taxon>Pseudomonadati</taxon>
        <taxon>Myxococcota</taxon>
        <taxon>Polyangia</taxon>
        <taxon>Polyangiales</taxon>
        <taxon>Labilitrichaceae</taxon>
        <taxon>Labilithrix</taxon>
    </lineage>
</organism>
<dbReference type="AlphaFoldDB" id="A0A0K1QDY1"/>
<name>A0A0K1QDY1_9BACT</name>
<dbReference type="STRING" id="1391654.AKJ09_10632"/>
<evidence type="ECO:0000313" key="1">
    <source>
        <dbReference type="EMBL" id="AKV03969.1"/>
    </source>
</evidence>
<gene>
    <name evidence="1" type="ORF">AKJ09_10632</name>
</gene>
<dbReference type="KEGG" id="llu:AKJ09_10632"/>
<sequence>MSNTTTNLRYAYSPTSRQREVTMMRYVDDVRAKRPMGALRFGAYAERRVSALAGDTPAPLRRADAVS</sequence>
<reference evidence="1 2" key="1">
    <citation type="submission" date="2015-08" db="EMBL/GenBank/DDBJ databases">
        <authorList>
            <person name="Babu N.S."/>
            <person name="Beckwith C.J."/>
            <person name="Beseler K.G."/>
            <person name="Brison A."/>
            <person name="Carone J.V."/>
            <person name="Caskin T.P."/>
            <person name="Diamond M."/>
            <person name="Durham M.E."/>
            <person name="Foxe J.M."/>
            <person name="Go M."/>
            <person name="Henderson B.A."/>
            <person name="Jones I.B."/>
            <person name="McGettigan J.A."/>
            <person name="Micheletti S.J."/>
            <person name="Nasrallah M.E."/>
            <person name="Ortiz D."/>
            <person name="Piller C.R."/>
            <person name="Privatt S.R."/>
            <person name="Schneider S.L."/>
            <person name="Sharp S."/>
            <person name="Smith T.C."/>
            <person name="Stanton J.D."/>
            <person name="Ullery H.E."/>
            <person name="Wilson R.J."/>
            <person name="Serrano M.G."/>
            <person name="Buck G."/>
            <person name="Lee V."/>
            <person name="Wang Y."/>
            <person name="Carvalho R."/>
            <person name="Voegtly L."/>
            <person name="Shi R."/>
            <person name="Duckworth R."/>
            <person name="Johnson A."/>
            <person name="Loviza R."/>
            <person name="Walstead R."/>
            <person name="Shah Z."/>
            <person name="Kiflezghi M."/>
            <person name="Wade K."/>
            <person name="Ball S.L."/>
            <person name="Bradley K.W."/>
            <person name="Asai D.J."/>
            <person name="Bowman C.A."/>
            <person name="Russell D.A."/>
            <person name="Pope W.H."/>
            <person name="Jacobs-Sera D."/>
            <person name="Hendrix R.W."/>
            <person name="Hatfull G.F."/>
        </authorList>
    </citation>
    <scope>NUCLEOTIDE SEQUENCE [LARGE SCALE GENOMIC DNA]</scope>
    <source>
        <strain evidence="1 2">DSM 27648</strain>
    </source>
</reference>
<protein>
    <submittedName>
        <fullName evidence="1">Uncharacterized protein</fullName>
    </submittedName>
</protein>
<accession>A0A0K1QDY1</accession>
<dbReference type="EMBL" id="CP012333">
    <property type="protein sequence ID" value="AKV03969.1"/>
    <property type="molecule type" value="Genomic_DNA"/>
</dbReference>
<evidence type="ECO:0000313" key="2">
    <source>
        <dbReference type="Proteomes" id="UP000064967"/>
    </source>
</evidence>
<dbReference type="Proteomes" id="UP000064967">
    <property type="component" value="Chromosome"/>
</dbReference>